<accession>A0A250G2H4</accession>
<gene>
    <name evidence="1" type="ORF">CGC56_05055</name>
</gene>
<dbReference type="Proteomes" id="UP000243136">
    <property type="component" value="Chromosome"/>
</dbReference>
<dbReference type="RefSeq" id="WP_095917057.1">
    <property type="nucleotide sequence ID" value="NZ_BOQJ01000004.1"/>
</dbReference>
<evidence type="ECO:0000313" key="2">
    <source>
        <dbReference type="Proteomes" id="UP000243136"/>
    </source>
</evidence>
<organism evidence="1 2">
    <name type="scientific">Capnocytophaga canimorsus</name>
    <dbReference type="NCBI Taxonomy" id="28188"/>
    <lineage>
        <taxon>Bacteria</taxon>
        <taxon>Pseudomonadati</taxon>
        <taxon>Bacteroidota</taxon>
        <taxon>Flavobacteriia</taxon>
        <taxon>Flavobacteriales</taxon>
        <taxon>Flavobacteriaceae</taxon>
        <taxon>Capnocytophaga</taxon>
    </lineage>
</organism>
<dbReference type="EMBL" id="CP022388">
    <property type="protein sequence ID" value="ATA91592.1"/>
    <property type="molecule type" value="Genomic_DNA"/>
</dbReference>
<dbReference type="AlphaFoldDB" id="A0A250G2H4"/>
<protein>
    <submittedName>
        <fullName evidence="1">Uncharacterized protein</fullName>
    </submittedName>
</protein>
<reference evidence="2" key="1">
    <citation type="submission" date="2017-06" db="EMBL/GenBank/DDBJ databases">
        <title>Capnocytophaga spp. assemblies.</title>
        <authorList>
            <person name="Gulvik C.A."/>
        </authorList>
    </citation>
    <scope>NUCLEOTIDE SEQUENCE [LARGE SCALE GENOMIC DNA]</scope>
    <source>
        <strain evidence="2">H5594</strain>
    </source>
</reference>
<name>A0A250G2H4_9FLAO</name>
<evidence type="ECO:0000313" key="1">
    <source>
        <dbReference type="EMBL" id="ATA91592.1"/>
    </source>
</evidence>
<sequence>MEENKEIIFEVMVMYVEILEREIQDYNKKNNTNFEIIEVIDDEIIFCKIKVSKYDFSDLYKLGYSVSVLQYHLKEKGEIDW</sequence>
<proteinExistence type="predicted"/>